<evidence type="ECO:0000256" key="3">
    <source>
        <dbReference type="ARBA" id="ARBA00010217"/>
    </source>
</evidence>
<protein>
    <submittedName>
        <fullName evidence="16">L-type lectin-domain containing receptor kinase IX.2-like</fullName>
    </submittedName>
</protein>
<comment type="similarity">
    <text evidence="2">In the N-terminal section; belongs to the leguminous lectin family.</text>
</comment>
<evidence type="ECO:0000256" key="7">
    <source>
        <dbReference type="ARBA" id="ARBA00022741"/>
    </source>
</evidence>
<evidence type="ECO:0000256" key="9">
    <source>
        <dbReference type="ARBA" id="ARBA00022989"/>
    </source>
</evidence>
<dbReference type="Proteomes" id="UP000827889">
    <property type="component" value="Chromosome 3"/>
</dbReference>
<organism evidence="15 16">
    <name type="scientific">Rhodamnia argentea</name>
    <dbReference type="NCBI Taxonomy" id="178133"/>
    <lineage>
        <taxon>Eukaryota</taxon>
        <taxon>Viridiplantae</taxon>
        <taxon>Streptophyta</taxon>
        <taxon>Embryophyta</taxon>
        <taxon>Tracheophyta</taxon>
        <taxon>Spermatophyta</taxon>
        <taxon>Magnoliopsida</taxon>
        <taxon>eudicotyledons</taxon>
        <taxon>Gunneridae</taxon>
        <taxon>Pentapetalae</taxon>
        <taxon>rosids</taxon>
        <taxon>malvids</taxon>
        <taxon>Myrtales</taxon>
        <taxon>Myrtaceae</taxon>
        <taxon>Myrtoideae</taxon>
        <taxon>Myrteae</taxon>
        <taxon>Australasian group</taxon>
        <taxon>Rhodamnia</taxon>
    </lineage>
</organism>
<evidence type="ECO:0000256" key="2">
    <source>
        <dbReference type="ARBA" id="ARBA00008536"/>
    </source>
</evidence>
<dbReference type="InterPro" id="IPR050528">
    <property type="entry name" value="L-type_Lectin-RKs"/>
</dbReference>
<evidence type="ECO:0000256" key="6">
    <source>
        <dbReference type="ARBA" id="ARBA00022734"/>
    </source>
</evidence>
<keyword evidence="5" id="KW-0732">Signal</keyword>
<evidence type="ECO:0000256" key="1">
    <source>
        <dbReference type="ARBA" id="ARBA00004479"/>
    </source>
</evidence>
<keyword evidence="4 13" id="KW-0812">Transmembrane</keyword>
<dbReference type="Gene3D" id="2.60.120.200">
    <property type="match status" value="1"/>
</dbReference>
<keyword evidence="6" id="KW-0430">Lectin</keyword>
<evidence type="ECO:0000256" key="12">
    <source>
        <dbReference type="PROSITE-ProRule" id="PRU10141"/>
    </source>
</evidence>
<keyword evidence="10 13" id="KW-0472">Membrane</keyword>
<evidence type="ECO:0000313" key="15">
    <source>
        <dbReference type="Proteomes" id="UP000827889"/>
    </source>
</evidence>
<dbReference type="Pfam" id="PF00069">
    <property type="entry name" value="Pkinase"/>
    <property type="match status" value="1"/>
</dbReference>
<evidence type="ECO:0000256" key="13">
    <source>
        <dbReference type="SAM" id="Phobius"/>
    </source>
</evidence>
<dbReference type="CDD" id="cd06899">
    <property type="entry name" value="lectin_legume_LecRK_Arcelin_ConA"/>
    <property type="match status" value="1"/>
</dbReference>
<keyword evidence="9 13" id="KW-1133">Transmembrane helix</keyword>
<dbReference type="InterPro" id="IPR001220">
    <property type="entry name" value="Legume_lectin_dom"/>
</dbReference>
<dbReference type="PROSITE" id="PS00308">
    <property type="entry name" value="LECTIN_LEGUME_ALPHA"/>
    <property type="match status" value="1"/>
</dbReference>
<dbReference type="Gene3D" id="1.10.510.10">
    <property type="entry name" value="Transferase(Phosphotransferase) domain 1"/>
    <property type="match status" value="1"/>
</dbReference>
<reference evidence="16" key="1">
    <citation type="submission" date="2025-08" db="UniProtKB">
        <authorList>
            <consortium name="RefSeq"/>
        </authorList>
    </citation>
    <scope>IDENTIFICATION</scope>
    <source>
        <tissue evidence="16">Leaf</tissue>
    </source>
</reference>
<dbReference type="InterPro" id="IPR000719">
    <property type="entry name" value="Prot_kinase_dom"/>
</dbReference>
<accession>A0ABM3H4X1</accession>
<keyword evidence="8 12" id="KW-0067">ATP-binding</keyword>
<evidence type="ECO:0000313" key="16">
    <source>
        <dbReference type="RefSeq" id="XP_048131633.1"/>
    </source>
</evidence>
<evidence type="ECO:0000256" key="11">
    <source>
        <dbReference type="ARBA" id="ARBA00023170"/>
    </source>
</evidence>
<dbReference type="SMART" id="SM00220">
    <property type="entry name" value="S_TKc"/>
    <property type="match status" value="1"/>
</dbReference>
<evidence type="ECO:0000256" key="5">
    <source>
        <dbReference type="ARBA" id="ARBA00022729"/>
    </source>
</evidence>
<evidence type="ECO:0000256" key="10">
    <source>
        <dbReference type="ARBA" id="ARBA00023136"/>
    </source>
</evidence>
<comment type="subcellular location">
    <subcellularLocation>
        <location evidence="1">Membrane</location>
        <topology evidence="1">Single-pass type I membrane protein</topology>
    </subcellularLocation>
</comment>
<gene>
    <name evidence="16" type="primary">LOC125314177</name>
</gene>
<keyword evidence="11" id="KW-0675">Receptor</keyword>
<dbReference type="PROSITE" id="PS50011">
    <property type="entry name" value="PROTEIN_KINASE_DOM"/>
    <property type="match status" value="1"/>
</dbReference>
<feature type="binding site" evidence="12">
    <location>
        <position position="418"/>
    </location>
    <ligand>
        <name>ATP</name>
        <dbReference type="ChEBI" id="CHEBI:30616"/>
    </ligand>
</feature>
<dbReference type="PROSITE" id="PS00107">
    <property type="entry name" value="PROTEIN_KINASE_ATP"/>
    <property type="match status" value="1"/>
</dbReference>
<keyword evidence="15" id="KW-1185">Reference proteome</keyword>
<dbReference type="InterPro" id="IPR017441">
    <property type="entry name" value="Protein_kinase_ATP_BS"/>
</dbReference>
<evidence type="ECO:0000259" key="14">
    <source>
        <dbReference type="PROSITE" id="PS50011"/>
    </source>
</evidence>
<dbReference type="InterPro" id="IPR011009">
    <property type="entry name" value="Kinase-like_dom_sf"/>
</dbReference>
<name>A0ABM3H4X1_9MYRT</name>
<dbReference type="Pfam" id="PF00139">
    <property type="entry name" value="Lectin_legB"/>
    <property type="match status" value="1"/>
</dbReference>
<feature type="transmembrane region" description="Helical" evidence="13">
    <location>
        <begin position="301"/>
        <end position="321"/>
    </location>
</feature>
<sequence length="672" mass="74646">MAIVTLPLELGGRITFFSFNCRAVSMMDQAPTSTLVVVLMVSLFKPFLASATRFENTSFDFPSFSSESLKLLDIQGNASVLSPNLYLSPSQPNQNPSGNCGQAMYSKEMRLWDKATGNAADFVAQFVFSIDSQSRNVSGDGLAFFVAPPGSGMSCDWGGEYLGLPRGSFVAIEIDTFKNPWDGDVPHVGIDLNNIRSVANVAVPWLNKTMKVSGLVNASITYESQAKNLSVVLMDADGNSSNSISLHYAPLNLSEYLPEWVDVGFSAATGAAFEYHIIHSWEFSSSLRLRPEKTTLSWRQWLLIAIGCVGILVVIILAWVYCRAKVTRPYPSNVRREDDNASKKTEENMIDTERGIEEDDHNANLTEKLEKLRLKKFSYEELMTATNSFAEARILGKGGFGNVYEGHIGDACTPVAVKIIHSDSNQGIDEYLSEVMSGSQLKHRNLVQLLGYCHEANKFALVYEFMREGSLEDHLFKGRSLLTWERRYNIAQGLASGLHHLHEKWNQCVIHRDIKSSNALLDEKFEAKLGDFGLARLVDHAKGQKTTQLKGTQGYLAPECYQTGKVSKESDVFSFGVVLLEIVCGRRVIQDQVHLVEWVRKQYGQGNLPMDLKLGINFDKEQAKVLMIVGLWCAHLDVSLRPSIAEAMSILNSRADLSNLPADLRQLMEGPV</sequence>
<evidence type="ECO:0000256" key="8">
    <source>
        <dbReference type="ARBA" id="ARBA00022840"/>
    </source>
</evidence>
<dbReference type="InterPro" id="IPR013320">
    <property type="entry name" value="ConA-like_dom_sf"/>
</dbReference>
<dbReference type="SUPFAM" id="SSF49899">
    <property type="entry name" value="Concanavalin A-like lectins/glucanases"/>
    <property type="match status" value="1"/>
</dbReference>
<dbReference type="SUPFAM" id="SSF56112">
    <property type="entry name" value="Protein kinase-like (PK-like)"/>
    <property type="match status" value="1"/>
</dbReference>
<dbReference type="Gene3D" id="3.30.200.20">
    <property type="entry name" value="Phosphorylase Kinase, domain 1"/>
    <property type="match status" value="1"/>
</dbReference>
<dbReference type="GeneID" id="125314177"/>
<dbReference type="PANTHER" id="PTHR27007">
    <property type="match status" value="1"/>
</dbReference>
<dbReference type="RefSeq" id="XP_048131633.1">
    <property type="nucleotide sequence ID" value="XM_048275676.1"/>
</dbReference>
<proteinExistence type="inferred from homology"/>
<dbReference type="InterPro" id="IPR000985">
    <property type="entry name" value="Lectin_LegA_CS"/>
</dbReference>
<feature type="domain" description="Protein kinase" evidence="14">
    <location>
        <begin position="389"/>
        <end position="672"/>
    </location>
</feature>
<evidence type="ECO:0000256" key="4">
    <source>
        <dbReference type="ARBA" id="ARBA00022692"/>
    </source>
</evidence>
<keyword evidence="7 12" id="KW-0547">Nucleotide-binding</keyword>
<comment type="similarity">
    <text evidence="3">In the C-terminal section; belongs to the protein kinase superfamily. Ser/Thr protein kinase family.</text>
</comment>